<evidence type="ECO:0000256" key="2">
    <source>
        <dbReference type="ARBA" id="ARBA00002631"/>
    </source>
</evidence>
<dbReference type="NCBIfam" id="NF003589">
    <property type="entry name" value="PRK05254.1-2"/>
    <property type="match status" value="1"/>
</dbReference>
<evidence type="ECO:0000313" key="12">
    <source>
        <dbReference type="EMBL" id="EXU60974.1"/>
    </source>
</evidence>
<keyword evidence="8" id="KW-0963">Cytoplasm</keyword>
<protein>
    <recommendedName>
        <fullName evidence="4 8">Uracil-DNA glycosylase</fullName>
        <shortName evidence="8">UDG</shortName>
        <ecNumber evidence="4 8">3.2.2.27</ecNumber>
    </recommendedName>
</protein>
<keyword evidence="7 8" id="KW-0234">DNA repair</keyword>
<dbReference type="Proteomes" id="UP000020977">
    <property type="component" value="Unassembled WGS sequence"/>
</dbReference>
<evidence type="ECO:0000256" key="10">
    <source>
        <dbReference type="RuleBase" id="RU003780"/>
    </source>
</evidence>
<evidence type="ECO:0000256" key="5">
    <source>
        <dbReference type="ARBA" id="ARBA00022763"/>
    </source>
</evidence>
<name>A0A014L676_9BACT</name>
<dbReference type="PROSITE" id="PS00130">
    <property type="entry name" value="U_DNA_GLYCOSYLASE"/>
    <property type="match status" value="1"/>
</dbReference>
<evidence type="ECO:0000256" key="7">
    <source>
        <dbReference type="ARBA" id="ARBA00023204"/>
    </source>
</evidence>
<reference evidence="12 13" key="1">
    <citation type="submission" date="2014-03" db="EMBL/GenBank/DDBJ databases">
        <title>Genome sequence of Mycoplasma ovipneumoniae strain 14811.</title>
        <authorList>
            <person name="Sirand-Pugnet P."/>
            <person name="Breton M."/>
            <person name="Dordet-Frisoni E."/>
            <person name="Baranowski E."/>
            <person name="Barre A."/>
            <person name="Couture C."/>
            <person name="Dupuy V."/>
            <person name="Gaurivaud P."/>
            <person name="Jacob D."/>
            <person name="Lemaitre C."/>
            <person name="Manso-Silvan L."/>
            <person name="Nikolski M."/>
            <person name="Nouvel L.-X."/>
            <person name="Poumarat F."/>
            <person name="Tardy F."/>
            <person name="Thebault P."/>
            <person name="Theil S."/>
            <person name="Citti C."/>
            <person name="Thiaucourt F."/>
            <person name="Blanchard A."/>
        </authorList>
    </citation>
    <scope>NUCLEOTIDE SEQUENCE [LARGE SCALE GENOMIC DNA]</scope>
    <source>
        <strain evidence="12 13">14811</strain>
    </source>
</reference>
<dbReference type="SUPFAM" id="SSF52141">
    <property type="entry name" value="Uracil-DNA glycosylase-like"/>
    <property type="match status" value="1"/>
</dbReference>
<dbReference type="GO" id="GO:0004844">
    <property type="term" value="F:uracil DNA N-glycosylase activity"/>
    <property type="evidence" value="ECO:0007669"/>
    <property type="project" value="UniProtKB-UniRule"/>
</dbReference>
<evidence type="ECO:0000313" key="13">
    <source>
        <dbReference type="Proteomes" id="UP000020977"/>
    </source>
</evidence>
<dbReference type="EMBL" id="JFAD01000028">
    <property type="protein sequence ID" value="EXU60974.1"/>
    <property type="molecule type" value="Genomic_DNA"/>
</dbReference>
<dbReference type="RefSeq" id="WP_044284345.1">
    <property type="nucleotide sequence ID" value="NZ_JFAD01000028.1"/>
</dbReference>
<dbReference type="GO" id="GO:0005737">
    <property type="term" value="C:cytoplasm"/>
    <property type="evidence" value="ECO:0007669"/>
    <property type="project" value="UniProtKB-SubCell"/>
</dbReference>
<dbReference type="NCBIfam" id="TIGR00628">
    <property type="entry name" value="ung"/>
    <property type="match status" value="1"/>
</dbReference>
<dbReference type="PANTHER" id="PTHR11264:SF0">
    <property type="entry name" value="URACIL-DNA GLYCOSYLASE"/>
    <property type="match status" value="1"/>
</dbReference>
<keyword evidence="5 8" id="KW-0227">DNA damage</keyword>
<evidence type="ECO:0000256" key="8">
    <source>
        <dbReference type="HAMAP-Rule" id="MF_00148"/>
    </source>
</evidence>
<dbReference type="HAMAP" id="MF_00148">
    <property type="entry name" value="UDG"/>
    <property type="match status" value="1"/>
</dbReference>
<feature type="domain" description="Uracil-DNA glycosylase-like" evidence="11">
    <location>
        <begin position="48"/>
        <end position="207"/>
    </location>
</feature>
<dbReference type="InterPro" id="IPR002043">
    <property type="entry name" value="UDG_fam1"/>
</dbReference>
<feature type="active site" description="Proton acceptor" evidence="8 9">
    <location>
        <position position="63"/>
    </location>
</feature>
<comment type="similarity">
    <text evidence="3 8 10">Belongs to the uracil-DNA glycosylase (UDG) superfamily. UNG family.</text>
</comment>
<dbReference type="SMART" id="SM00987">
    <property type="entry name" value="UreE_C"/>
    <property type="match status" value="1"/>
</dbReference>
<comment type="catalytic activity">
    <reaction evidence="1 8 10">
        <text>Hydrolyzes single-stranded DNA or mismatched double-stranded DNA and polynucleotides, releasing free uracil.</text>
        <dbReference type="EC" id="3.2.2.27"/>
    </reaction>
</comment>
<dbReference type="eggNOG" id="COG0692">
    <property type="taxonomic scope" value="Bacteria"/>
</dbReference>
<accession>A0A014L676</accession>
<evidence type="ECO:0000256" key="6">
    <source>
        <dbReference type="ARBA" id="ARBA00022801"/>
    </source>
</evidence>
<dbReference type="SMART" id="SM00986">
    <property type="entry name" value="UDG"/>
    <property type="match status" value="1"/>
</dbReference>
<evidence type="ECO:0000256" key="9">
    <source>
        <dbReference type="PROSITE-ProRule" id="PRU10072"/>
    </source>
</evidence>
<evidence type="ECO:0000256" key="3">
    <source>
        <dbReference type="ARBA" id="ARBA00008184"/>
    </source>
</evidence>
<proteinExistence type="inferred from homology"/>
<dbReference type="AlphaFoldDB" id="A0A014L676"/>
<dbReference type="STRING" id="1188239.MOVI_5160"/>
<dbReference type="PANTHER" id="PTHR11264">
    <property type="entry name" value="URACIL-DNA GLYCOSYLASE"/>
    <property type="match status" value="1"/>
</dbReference>
<dbReference type="Pfam" id="PF03167">
    <property type="entry name" value="UDG"/>
    <property type="match status" value="1"/>
</dbReference>
<dbReference type="CDD" id="cd10027">
    <property type="entry name" value="UDG-F1-like"/>
    <property type="match status" value="1"/>
</dbReference>
<dbReference type="GO" id="GO:0097510">
    <property type="term" value="P:base-excision repair, AP site formation via deaminated base removal"/>
    <property type="evidence" value="ECO:0007669"/>
    <property type="project" value="TreeGrafter"/>
</dbReference>
<dbReference type="NCBIfam" id="NF003592">
    <property type="entry name" value="PRK05254.1-5"/>
    <property type="match status" value="1"/>
</dbReference>
<evidence type="ECO:0000259" key="11">
    <source>
        <dbReference type="SMART" id="SM00986"/>
    </source>
</evidence>
<evidence type="ECO:0000256" key="4">
    <source>
        <dbReference type="ARBA" id="ARBA00012030"/>
    </source>
</evidence>
<organism evidence="12 13">
    <name type="scientific">Mesomycoplasma ovipneumoniae 14811</name>
    <dbReference type="NCBI Taxonomy" id="1188239"/>
    <lineage>
        <taxon>Bacteria</taxon>
        <taxon>Bacillati</taxon>
        <taxon>Mycoplasmatota</taxon>
        <taxon>Mycoplasmoidales</taxon>
        <taxon>Metamycoplasmataceae</taxon>
        <taxon>Mesomycoplasma</taxon>
    </lineage>
</organism>
<dbReference type="EC" id="3.2.2.27" evidence="4 8"/>
<comment type="function">
    <text evidence="2 8 10">Excises uracil residues from the DNA which can arise as a result of misincorporation of dUMP residues by DNA polymerase or due to deamination of cytosine.</text>
</comment>
<keyword evidence="6 8" id="KW-0378">Hydrolase</keyword>
<dbReference type="InterPro" id="IPR018085">
    <property type="entry name" value="Ura-DNA_Glyclase_AS"/>
</dbReference>
<sequence>MKSSLTFATFLEQESKKTYFQQLEKTLEIEYKNYQIYPEKQDLFRAIELTSLENLKIVIVGQDPYHQKGQADGLAFSTRAKILPPSLKNIFSEIKKSYPNFSKSDGNLQNWAKQGVLLLNIVLSVRESSPNSHEKIGWQTFSLNLINFIVANKKDIVFLILGQKAKTCFKNVDFSAQKVFFYSHPSPLGFWRSLENSRVFEKMNDFLKLKNKEQINWNL</sequence>
<dbReference type="Gene3D" id="3.40.470.10">
    <property type="entry name" value="Uracil-DNA glycosylase-like domain"/>
    <property type="match status" value="1"/>
</dbReference>
<evidence type="ECO:0000256" key="1">
    <source>
        <dbReference type="ARBA" id="ARBA00001400"/>
    </source>
</evidence>
<dbReference type="InterPro" id="IPR005122">
    <property type="entry name" value="Uracil-DNA_glycosylase-like"/>
</dbReference>
<gene>
    <name evidence="8 12" type="primary">ung</name>
    <name evidence="12" type="ORF">MOVI_5160</name>
</gene>
<comment type="subcellular location">
    <subcellularLocation>
        <location evidence="8">Cytoplasm</location>
    </subcellularLocation>
</comment>
<comment type="caution">
    <text evidence="12">The sequence shown here is derived from an EMBL/GenBank/DDBJ whole genome shotgun (WGS) entry which is preliminary data.</text>
</comment>
<dbReference type="InterPro" id="IPR036895">
    <property type="entry name" value="Uracil-DNA_glycosylase-like_sf"/>
</dbReference>